<dbReference type="EMBL" id="GBRH01260256">
    <property type="protein sequence ID" value="JAD37639.1"/>
    <property type="molecule type" value="Transcribed_RNA"/>
</dbReference>
<name>A0A0A8ZE34_ARUDO</name>
<reference evidence="1" key="2">
    <citation type="journal article" date="2015" name="Data Brief">
        <title>Shoot transcriptome of the giant reed, Arundo donax.</title>
        <authorList>
            <person name="Barrero R.A."/>
            <person name="Guerrero F.D."/>
            <person name="Moolhuijzen P."/>
            <person name="Goolsby J.A."/>
            <person name="Tidwell J."/>
            <person name="Bellgard S.E."/>
            <person name="Bellgard M.I."/>
        </authorList>
    </citation>
    <scope>NUCLEOTIDE SEQUENCE</scope>
    <source>
        <tissue evidence="1">Shoot tissue taken approximately 20 cm above the soil surface</tissue>
    </source>
</reference>
<evidence type="ECO:0000313" key="1">
    <source>
        <dbReference type="EMBL" id="JAD37639.1"/>
    </source>
</evidence>
<reference evidence="1" key="1">
    <citation type="submission" date="2014-09" db="EMBL/GenBank/DDBJ databases">
        <authorList>
            <person name="Magalhaes I.L.F."/>
            <person name="Oliveira U."/>
            <person name="Santos F.R."/>
            <person name="Vidigal T.H.D.A."/>
            <person name="Brescovit A.D."/>
            <person name="Santos A.J."/>
        </authorList>
    </citation>
    <scope>NUCLEOTIDE SEQUENCE</scope>
    <source>
        <tissue evidence="1">Shoot tissue taken approximately 20 cm above the soil surface</tissue>
    </source>
</reference>
<accession>A0A0A8ZE34</accession>
<protein>
    <submittedName>
        <fullName evidence="1">Uncharacterized protein</fullName>
    </submittedName>
</protein>
<proteinExistence type="predicted"/>
<organism evidence="1">
    <name type="scientific">Arundo donax</name>
    <name type="common">Giant reed</name>
    <name type="synonym">Donax arundinaceus</name>
    <dbReference type="NCBI Taxonomy" id="35708"/>
    <lineage>
        <taxon>Eukaryota</taxon>
        <taxon>Viridiplantae</taxon>
        <taxon>Streptophyta</taxon>
        <taxon>Embryophyta</taxon>
        <taxon>Tracheophyta</taxon>
        <taxon>Spermatophyta</taxon>
        <taxon>Magnoliopsida</taxon>
        <taxon>Liliopsida</taxon>
        <taxon>Poales</taxon>
        <taxon>Poaceae</taxon>
        <taxon>PACMAD clade</taxon>
        <taxon>Arundinoideae</taxon>
        <taxon>Arundineae</taxon>
        <taxon>Arundo</taxon>
    </lineage>
</organism>
<sequence>MVSSSRIGSSTRS</sequence>